<comment type="caution">
    <text evidence="2">The sequence shown here is derived from an EMBL/GenBank/DDBJ whole genome shotgun (WGS) entry which is preliminary data.</text>
</comment>
<gene>
    <name evidence="2" type="ORF">ACFOY0_13725</name>
</gene>
<evidence type="ECO:0000313" key="3">
    <source>
        <dbReference type="Proteomes" id="UP001595719"/>
    </source>
</evidence>
<sequence length="106" mass="12558">MNEINKSAESWMMKYLFVYMEDSRLNIWHLAILTAVLSLGYRQGAKRRIKVSRRKIMALSHINTIPTYHKYFKQLQCFGYVKYIPSYHPGIRSVVRLSKKGLSQQM</sequence>
<name>A0ABV8W5K1_9FLAO</name>
<evidence type="ECO:0000256" key="1">
    <source>
        <dbReference type="SAM" id="Phobius"/>
    </source>
</evidence>
<evidence type="ECO:0000313" key="2">
    <source>
        <dbReference type="EMBL" id="MFC4392054.1"/>
    </source>
</evidence>
<reference evidence="3" key="1">
    <citation type="journal article" date="2019" name="Int. J. Syst. Evol. Microbiol.">
        <title>The Global Catalogue of Microorganisms (GCM) 10K type strain sequencing project: providing services to taxonomists for standard genome sequencing and annotation.</title>
        <authorList>
            <consortium name="The Broad Institute Genomics Platform"/>
            <consortium name="The Broad Institute Genome Sequencing Center for Infectious Disease"/>
            <person name="Wu L."/>
            <person name="Ma J."/>
        </authorList>
    </citation>
    <scope>NUCLEOTIDE SEQUENCE [LARGE SCALE GENOMIC DNA]</scope>
    <source>
        <strain evidence="3">CGMCC 1.15345</strain>
    </source>
</reference>
<protein>
    <submittedName>
        <fullName evidence="2">Uncharacterized protein</fullName>
    </submittedName>
</protein>
<keyword evidence="1" id="KW-1133">Transmembrane helix</keyword>
<keyword evidence="1" id="KW-0812">Transmembrane</keyword>
<dbReference type="RefSeq" id="WP_246611337.1">
    <property type="nucleotide sequence ID" value="NZ_JBHSCO010000004.1"/>
</dbReference>
<keyword evidence="3" id="KW-1185">Reference proteome</keyword>
<dbReference type="Proteomes" id="UP001595719">
    <property type="component" value="Unassembled WGS sequence"/>
</dbReference>
<proteinExistence type="predicted"/>
<organism evidence="2 3">
    <name type="scientific">Flavobacterium quisquiliarum</name>
    <dbReference type="NCBI Taxonomy" id="1834436"/>
    <lineage>
        <taxon>Bacteria</taxon>
        <taxon>Pseudomonadati</taxon>
        <taxon>Bacteroidota</taxon>
        <taxon>Flavobacteriia</taxon>
        <taxon>Flavobacteriales</taxon>
        <taxon>Flavobacteriaceae</taxon>
        <taxon>Flavobacterium</taxon>
    </lineage>
</organism>
<dbReference type="EMBL" id="JBHSCO010000004">
    <property type="protein sequence ID" value="MFC4392054.1"/>
    <property type="molecule type" value="Genomic_DNA"/>
</dbReference>
<feature type="transmembrane region" description="Helical" evidence="1">
    <location>
        <begin position="27"/>
        <end position="45"/>
    </location>
</feature>
<keyword evidence="1" id="KW-0472">Membrane</keyword>
<accession>A0ABV8W5K1</accession>